<protein>
    <recommendedName>
        <fullName evidence="9">Porphobilinogen deaminase</fullName>
        <shortName evidence="9">PBG</shortName>
        <ecNumber evidence="9">2.5.1.61</ecNumber>
    </recommendedName>
    <alternativeName>
        <fullName evidence="9">Hydroxymethylbilane synthase</fullName>
        <shortName evidence="9">HMBS</shortName>
    </alternativeName>
    <alternativeName>
        <fullName evidence="9">Pre-uroporphyrinogen synthase</fullName>
    </alternativeName>
</protein>
<sequence length="313" mass="33425">MIEIKVGSRESELARWQARWVIQALEKAWPGLSCRLVTLKTKGDKILDVALARIGDKGLFTKELELALLDGTIDLAVHSMKDMPTTLPEGLVIGAIGPREDPADVLISPEGYTLATLPIKARVGTSSLRRKAQLAYARPDLELVDLRGNVPTRLAKMERDGLTAIVLAAAGLKRLNHGQVLGEPIPYHICLPAVGQGAIGVEIRAGDRRVAELVAAINHPPTAAAVRAERAYLRALEGGCQVPIAALATVEDTALVLQGMVASLDGREMLRDIASGSTRDPEAAGRELARKLLARGAGEILQEVKAQSGKYQG</sequence>
<dbReference type="FunFam" id="3.40.190.10:FF:000004">
    <property type="entry name" value="Porphobilinogen deaminase"/>
    <property type="match status" value="1"/>
</dbReference>
<reference evidence="12" key="1">
    <citation type="journal article" date="2014" name="Gene">
        <title>Genome-guided analysis of transformation efficiency and carbon dioxide assimilation by Moorella thermoacetica Y72.</title>
        <authorList>
            <person name="Tsukahara K."/>
            <person name="Kita A."/>
            <person name="Nakashimada Y."/>
            <person name="Hoshino T."/>
            <person name="Murakami K."/>
        </authorList>
    </citation>
    <scope>NUCLEOTIDE SEQUENCE [LARGE SCALE GENOMIC DNA]</scope>
    <source>
        <strain evidence="12">Y72</strain>
    </source>
</reference>
<evidence type="ECO:0000259" key="10">
    <source>
        <dbReference type="Pfam" id="PF01379"/>
    </source>
</evidence>
<dbReference type="AlphaFoldDB" id="A0A0S6UHY3"/>
<dbReference type="RefSeq" id="WP_025774728.1">
    <property type="nucleotide sequence ID" value="NZ_DF238840.1"/>
</dbReference>
<dbReference type="NCBIfam" id="TIGR00212">
    <property type="entry name" value="hemC"/>
    <property type="match status" value="1"/>
</dbReference>
<keyword evidence="7 9" id="KW-0627">Porphyrin biosynthesis</keyword>
<dbReference type="PIRSF" id="PIRSF001438">
    <property type="entry name" value="4pyrrol_synth_OHMeBilane_synth"/>
    <property type="match status" value="1"/>
</dbReference>
<dbReference type="InterPro" id="IPR000860">
    <property type="entry name" value="HemC"/>
</dbReference>
<dbReference type="SUPFAM" id="SSF53850">
    <property type="entry name" value="Periplasmic binding protein-like II"/>
    <property type="match status" value="1"/>
</dbReference>
<name>A0A0S6UHY3_NEOTH</name>
<comment type="function">
    <text evidence="1 9">Tetrapolymerization of the monopyrrole PBG into the hydroxymethylbilane pre-uroporphyrinogen in several discrete steps.</text>
</comment>
<dbReference type="InterPro" id="IPR036803">
    <property type="entry name" value="Porphobilinogen_deaminase_C_sf"/>
</dbReference>
<dbReference type="EMBL" id="DF238840">
    <property type="protein sequence ID" value="GAF27024.1"/>
    <property type="molecule type" value="Genomic_DNA"/>
</dbReference>
<accession>A0A0S6UHY3</accession>
<comment type="pathway">
    <text evidence="2">Porphyrin-containing compound metabolism; protoporphyrin-IX biosynthesis; coproporphyrinogen-III from 5-aminolevulinate: step 2/4.</text>
</comment>
<comment type="pathway">
    <text evidence="3">Porphyrin-containing compound metabolism; chlorophyll biosynthesis.</text>
</comment>
<dbReference type="CDD" id="cd13646">
    <property type="entry name" value="PBP2_EcHMBS_like"/>
    <property type="match status" value="1"/>
</dbReference>
<dbReference type="Gene3D" id="3.40.190.10">
    <property type="entry name" value="Periplasmic binding protein-like II"/>
    <property type="match status" value="2"/>
</dbReference>
<feature type="domain" description="Porphobilinogen deaminase N-terminal" evidence="10">
    <location>
        <begin position="4"/>
        <end position="211"/>
    </location>
</feature>
<evidence type="ECO:0000256" key="6">
    <source>
        <dbReference type="ARBA" id="ARBA00022679"/>
    </source>
</evidence>
<dbReference type="PANTHER" id="PTHR11557:SF0">
    <property type="entry name" value="PORPHOBILINOGEN DEAMINASE"/>
    <property type="match status" value="1"/>
</dbReference>
<feature type="domain" description="Porphobilinogen deaminase C-terminal" evidence="11">
    <location>
        <begin position="224"/>
        <end position="293"/>
    </location>
</feature>
<evidence type="ECO:0000256" key="7">
    <source>
        <dbReference type="ARBA" id="ARBA00023244"/>
    </source>
</evidence>
<dbReference type="FunFam" id="3.30.160.40:FF:000002">
    <property type="entry name" value="Porphobilinogen deaminase"/>
    <property type="match status" value="1"/>
</dbReference>
<dbReference type="EC" id="2.5.1.61" evidence="9"/>
<comment type="miscellaneous">
    <text evidence="9">The porphobilinogen subunits are added to the dipyrromethane group.</text>
</comment>
<dbReference type="Gene3D" id="3.30.160.40">
    <property type="entry name" value="Porphobilinogen deaminase, C-terminal domain"/>
    <property type="match status" value="1"/>
</dbReference>
<evidence type="ECO:0000256" key="8">
    <source>
        <dbReference type="ARBA" id="ARBA00048169"/>
    </source>
</evidence>
<dbReference type="SUPFAM" id="SSF54782">
    <property type="entry name" value="Porphobilinogen deaminase (hydroxymethylbilane synthase), C-terminal domain"/>
    <property type="match status" value="1"/>
</dbReference>
<evidence type="ECO:0000256" key="3">
    <source>
        <dbReference type="ARBA" id="ARBA00005173"/>
    </source>
</evidence>
<gene>
    <name evidence="9" type="primary">hemC</name>
    <name evidence="12" type="ORF">MTY_2365</name>
</gene>
<evidence type="ECO:0000313" key="12">
    <source>
        <dbReference type="EMBL" id="GAF27024.1"/>
    </source>
</evidence>
<dbReference type="HAMAP" id="MF_00260">
    <property type="entry name" value="Porphobil_deam"/>
    <property type="match status" value="1"/>
</dbReference>
<comment type="similarity">
    <text evidence="4 9">Belongs to the HMBS family.</text>
</comment>
<organism evidence="12">
    <name type="scientific">Moorella thermoacetica Y72</name>
    <dbReference type="NCBI Taxonomy" id="1325331"/>
    <lineage>
        <taxon>Bacteria</taxon>
        <taxon>Bacillati</taxon>
        <taxon>Bacillota</taxon>
        <taxon>Clostridia</taxon>
        <taxon>Neomoorellales</taxon>
        <taxon>Neomoorellaceae</taxon>
        <taxon>Neomoorella</taxon>
    </lineage>
</organism>
<evidence type="ECO:0000256" key="2">
    <source>
        <dbReference type="ARBA" id="ARBA00004735"/>
    </source>
</evidence>
<evidence type="ECO:0000259" key="11">
    <source>
        <dbReference type="Pfam" id="PF03900"/>
    </source>
</evidence>
<comment type="subunit">
    <text evidence="5 9">Monomer.</text>
</comment>
<proteinExistence type="inferred from homology"/>
<dbReference type="Proteomes" id="UP000063718">
    <property type="component" value="Unassembled WGS sequence"/>
</dbReference>
<dbReference type="PANTHER" id="PTHR11557">
    <property type="entry name" value="PORPHOBILINOGEN DEAMINASE"/>
    <property type="match status" value="1"/>
</dbReference>
<keyword evidence="6 9" id="KW-0808">Transferase</keyword>
<feature type="modified residue" description="S-(dipyrrolylmethanemethyl)cysteine" evidence="9">
    <location>
        <position position="240"/>
    </location>
</feature>
<dbReference type="GO" id="GO:0005737">
    <property type="term" value="C:cytoplasm"/>
    <property type="evidence" value="ECO:0007669"/>
    <property type="project" value="UniProtKB-UniRule"/>
</dbReference>
<dbReference type="GO" id="GO:0006782">
    <property type="term" value="P:protoporphyrinogen IX biosynthetic process"/>
    <property type="evidence" value="ECO:0007669"/>
    <property type="project" value="UniProtKB-UniRule"/>
</dbReference>
<dbReference type="PRINTS" id="PR00151">
    <property type="entry name" value="PORPHBDMNASE"/>
</dbReference>
<dbReference type="Pfam" id="PF03900">
    <property type="entry name" value="Porphobil_deamC"/>
    <property type="match status" value="1"/>
</dbReference>
<comment type="catalytic activity">
    <reaction evidence="8 9">
        <text>4 porphobilinogen + H2O = hydroxymethylbilane + 4 NH4(+)</text>
        <dbReference type="Rhea" id="RHEA:13185"/>
        <dbReference type="ChEBI" id="CHEBI:15377"/>
        <dbReference type="ChEBI" id="CHEBI:28938"/>
        <dbReference type="ChEBI" id="CHEBI:57845"/>
        <dbReference type="ChEBI" id="CHEBI:58126"/>
        <dbReference type="EC" id="2.5.1.61"/>
    </reaction>
</comment>
<evidence type="ECO:0000256" key="5">
    <source>
        <dbReference type="ARBA" id="ARBA00011245"/>
    </source>
</evidence>
<dbReference type="Pfam" id="PF01379">
    <property type="entry name" value="Porphobil_deam"/>
    <property type="match status" value="1"/>
</dbReference>
<dbReference type="GO" id="GO:0004418">
    <property type="term" value="F:hydroxymethylbilane synthase activity"/>
    <property type="evidence" value="ECO:0007669"/>
    <property type="project" value="UniProtKB-UniRule"/>
</dbReference>
<evidence type="ECO:0000256" key="4">
    <source>
        <dbReference type="ARBA" id="ARBA00005638"/>
    </source>
</evidence>
<evidence type="ECO:0000256" key="9">
    <source>
        <dbReference type="HAMAP-Rule" id="MF_00260"/>
    </source>
</evidence>
<evidence type="ECO:0000256" key="1">
    <source>
        <dbReference type="ARBA" id="ARBA00002869"/>
    </source>
</evidence>
<dbReference type="InterPro" id="IPR022417">
    <property type="entry name" value="Porphobilin_deaminase_N"/>
</dbReference>
<comment type="cofactor">
    <cofactor evidence="9">
        <name>dipyrromethane</name>
        <dbReference type="ChEBI" id="CHEBI:60342"/>
    </cofactor>
    <text evidence="9">Binds 1 dipyrromethane group covalently.</text>
</comment>
<dbReference type="InterPro" id="IPR022418">
    <property type="entry name" value="Porphobilinogen_deaminase_C"/>
</dbReference>
<dbReference type="FunFam" id="3.40.190.10:FF:000005">
    <property type="entry name" value="Porphobilinogen deaminase"/>
    <property type="match status" value="1"/>
</dbReference>